<dbReference type="KEGG" id="dmm:dnm_013920"/>
<evidence type="ECO:0000256" key="2">
    <source>
        <dbReference type="ARBA" id="ARBA00022730"/>
    </source>
</evidence>
<dbReference type="SUPFAM" id="SSF56047">
    <property type="entry name" value="Ribosomal protein S8"/>
    <property type="match status" value="1"/>
</dbReference>
<dbReference type="InterPro" id="IPR047863">
    <property type="entry name" value="Ribosomal_uS8_CS"/>
</dbReference>
<evidence type="ECO:0000256" key="7">
    <source>
        <dbReference type="ARBA" id="ARBA00046740"/>
    </source>
</evidence>
<sequence>MAITDPIADMLTRIRNAGKAKFNSVDIPGSKLKIELAKVLKNEGFVRNYKFIRDGKQGILRVYLKYTREQQHTIFRIERVSKPSRRLYVKSKDIKPVFNGMGIAILSTSKGIMTDKQARNQNVGGEILCNLW</sequence>
<name>A0A975BGN0_9BACT</name>
<comment type="subunit">
    <text evidence="7 8">Part of the 30S ribosomal subunit. Contacts proteins S5 and S12.</text>
</comment>
<dbReference type="PANTHER" id="PTHR11758">
    <property type="entry name" value="40S RIBOSOMAL PROTEIN S15A"/>
    <property type="match status" value="1"/>
</dbReference>
<dbReference type="EMBL" id="CP061800">
    <property type="protein sequence ID" value="QTA85384.1"/>
    <property type="molecule type" value="Genomic_DNA"/>
</dbReference>
<proteinExistence type="inferred from homology"/>
<keyword evidence="5 8" id="KW-0687">Ribonucleoprotein</keyword>
<dbReference type="AlphaFoldDB" id="A0A975BGN0"/>
<dbReference type="GO" id="GO:0003735">
    <property type="term" value="F:structural constituent of ribosome"/>
    <property type="evidence" value="ECO:0007669"/>
    <property type="project" value="InterPro"/>
</dbReference>
<dbReference type="Pfam" id="PF00410">
    <property type="entry name" value="Ribosomal_S8"/>
    <property type="match status" value="1"/>
</dbReference>
<evidence type="ECO:0000256" key="6">
    <source>
        <dbReference type="ARBA" id="ARBA00035258"/>
    </source>
</evidence>
<keyword evidence="11" id="KW-1185">Reference proteome</keyword>
<dbReference type="PROSITE" id="PS00053">
    <property type="entry name" value="RIBOSOMAL_S8"/>
    <property type="match status" value="1"/>
</dbReference>
<evidence type="ECO:0000313" key="11">
    <source>
        <dbReference type="Proteomes" id="UP000663722"/>
    </source>
</evidence>
<dbReference type="InterPro" id="IPR035987">
    <property type="entry name" value="Ribosomal_uS8_sf"/>
</dbReference>
<comment type="function">
    <text evidence="8">One of the primary rRNA binding proteins, it binds directly to 16S rRNA central domain where it helps coordinate assembly of the platform of the 30S subunit.</text>
</comment>
<dbReference type="Proteomes" id="UP000663722">
    <property type="component" value="Chromosome"/>
</dbReference>
<dbReference type="GO" id="GO:1990904">
    <property type="term" value="C:ribonucleoprotein complex"/>
    <property type="evidence" value="ECO:0007669"/>
    <property type="project" value="UniProtKB-KW"/>
</dbReference>
<keyword evidence="4 8" id="KW-0689">Ribosomal protein</keyword>
<evidence type="ECO:0000313" key="10">
    <source>
        <dbReference type="EMBL" id="QTA85384.1"/>
    </source>
</evidence>
<dbReference type="NCBIfam" id="NF001109">
    <property type="entry name" value="PRK00136.1"/>
    <property type="match status" value="1"/>
</dbReference>
<keyword evidence="2 8" id="KW-0699">rRNA-binding</keyword>
<organism evidence="10 11">
    <name type="scientific">Desulfonema magnum</name>
    <dbReference type="NCBI Taxonomy" id="45655"/>
    <lineage>
        <taxon>Bacteria</taxon>
        <taxon>Pseudomonadati</taxon>
        <taxon>Thermodesulfobacteriota</taxon>
        <taxon>Desulfobacteria</taxon>
        <taxon>Desulfobacterales</taxon>
        <taxon>Desulfococcaceae</taxon>
        <taxon>Desulfonema</taxon>
    </lineage>
</organism>
<dbReference type="GO" id="GO:0006412">
    <property type="term" value="P:translation"/>
    <property type="evidence" value="ECO:0007669"/>
    <property type="project" value="UniProtKB-UniRule"/>
</dbReference>
<evidence type="ECO:0000256" key="1">
    <source>
        <dbReference type="ARBA" id="ARBA00006471"/>
    </source>
</evidence>
<dbReference type="FunFam" id="3.30.1490.10:FF:000001">
    <property type="entry name" value="30S ribosomal protein S8"/>
    <property type="match status" value="1"/>
</dbReference>
<dbReference type="GO" id="GO:0019843">
    <property type="term" value="F:rRNA binding"/>
    <property type="evidence" value="ECO:0007669"/>
    <property type="project" value="UniProtKB-UniRule"/>
</dbReference>
<dbReference type="GO" id="GO:0005737">
    <property type="term" value="C:cytoplasm"/>
    <property type="evidence" value="ECO:0007669"/>
    <property type="project" value="UniProtKB-ARBA"/>
</dbReference>
<evidence type="ECO:0000256" key="3">
    <source>
        <dbReference type="ARBA" id="ARBA00022884"/>
    </source>
</evidence>
<gene>
    <name evidence="8 10" type="primary">rpsH</name>
    <name evidence="10" type="ORF">dnm_013920</name>
</gene>
<dbReference type="Gene3D" id="3.30.1370.30">
    <property type="match status" value="1"/>
</dbReference>
<dbReference type="InterPro" id="IPR000630">
    <property type="entry name" value="Ribosomal_uS8"/>
</dbReference>
<evidence type="ECO:0000256" key="8">
    <source>
        <dbReference type="HAMAP-Rule" id="MF_01302"/>
    </source>
</evidence>
<dbReference type="FunFam" id="3.30.1370.30:FF:000002">
    <property type="entry name" value="30S ribosomal protein S8"/>
    <property type="match status" value="1"/>
</dbReference>
<dbReference type="RefSeq" id="WP_207681467.1">
    <property type="nucleotide sequence ID" value="NZ_CP061800.1"/>
</dbReference>
<dbReference type="GO" id="GO:0005840">
    <property type="term" value="C:ribosome"/>
    <property type="evidence" value="ECO:0007669"/>
    <property type="project" value="UniProtKB-KW"/>
</dbReference>
<reference evidence="10" key="1">
    <citation type="journal article" date="2021" name="Microb. Physiol.">
        <title>Proteogenomic Insights into the Physiology of Marine, Sulfate-Reducing, Filamentous Desulfonema limicola and Desulfonema magnum.</title>
        <authorList>
            <person name="Schnaars V."/>
            <person name="Wohlbrand L."/>
            <person name="Scheve S."/>
            <person name="Hinrichs C."/>
            <person name="Reinhardt R."/>
            <person name="Rabus R."/>
        </authorList>
    </citation>
    <scope>NUCLEOTIDE SEQUENCE</scope>
    <source>
        <strain evidence="10">4be13</strain>
    </source>
</reference>
<evidence type="ECO:0000256" key="9">
    <source>
        <dbReference type="RuleBase" id="RU003660"/>
    </source>
</evidence>
<accession>A0A975BGN0</accession>
<comment type="similarity">
    <text evidence="1 8 9">Belongs to the universal ribosomal protein uS8 family.</text>
</comment>
<dbReference type="HAMAP" id="MF_01302_B">
    <property type="entry name" value="Ribosomal_uS8_B"/>
    <property type="match status" value="1"/>
</dbReference>
<protein>
    <recommendedName>
        <fullName evidence="6 8">Small ribosomal subunit protein uS8</fullName>
    </recommendedName>
</protein>
<evidence type="ECO:0000256" key="5">
    <source>
        <dbReference type="ARBA" id="ARBA00023274"/>
    </source>
</evidence>
<dbReference type="Gene3D" id="3.30.1490.10">
    <property type="match status" value="1"/>
</dbReference>
<keyword evidence="3 8" id="KW-0694">RNA-binding</keyword>
<evidence type="ECO:0000256" key="4">
    <source>
        <dbReference type="ARBA" id="ARBA00022980"/>
    </source>
</evidence>